<keyword evidence="2" id="KW-0732">Signal</keyword>
<gene>
    <name evidence="3" type="ORF">BIZ92_05530</name>
</gene>
<name>A0A1R1JYE7_ALCXX</name>
<sequence>MKRRHFIQACALSLAAASRAQAQDRVIRIVVPFAPGGSADLIPRLIAAALAERLGQSVIVENRPGAGGAVGALHVSRAAPDGLTLGVATVSTHAIQPAVSARPGYQPLRDFSPISNLADVPNIVSINPRLPAANLVEFVALARRKDGDLMFGSPGVGSLGHMMGELLAQTTGARLRHVPYRGAGPALQDAIAGHVDVLCDNLPASLPHVLGGRLRALAVAWPGRVAQLPDVPTFAEAGIAALNDPAWFGLVGPAGMPPALVAALQEAVMAALERPEVAARIVELGAVPRANAPEEFARQIGAELGKWRSVAKRANISLEA</sequence>
<protein>
    <submittedName>
        <fullName evidence="3">ABC transporter substrate-binding protein</fullName>
    </submittedName>
</protein>
<evidence type="ECO:0000256" key="2">
    <source>
        <dbReference type="SAM" id="SignalP"/>
    </source>
</evidence>
<dbReference type="SUPFAM" id="SSF53850">
    <property type="entry name" value="Periplasmic binding protein-like II"/>
    <property type="match status" value="1"/>
</dbReference>
<evidence type="ECO:0000256" key="1">
    <source>
        <dbReference type="ARBA" id="ARBA00006987"/>
    </source>
</evidence>
<feature type="chain" id="PRO_5013317428" evidence="2">
    <location>
        <begin position="23"/>
        <end position="320"/>
    </location>
</feature>
<dbReference type="PANTHER" id="PTHR42928">
    <property type="entry name" value="TRICARBOXYLATE-BINDING PROTEIN"/>
    <property type="match status" value="1"/>
</dbReference>
<dbReference type="OrthoDB" id="8678477at2"/>
<dbReference type="InterPro" id="IPR005064">
    <property type="entry name" value="BUG"/>
</dbReference>
<feature type="signal peptide" evidence="2">
    <location>
        <begin position="1"/>
        <end position="22"/>
    </location>
</feature>
<comment type="similarity">
    <text evidence="1">Belongs to the UPF0065 (bug) family.</text>
</comment>
<proteinExistence type="inferred from homology"/>
<dbReference type="Proteomes" id="UP000187251">
    <property type="component" value="Unassembled WGS sequence"/>
</dbReference>
<dbReference type="Gene3D" id="3.40.190.10">
    <property type="entry name" value="Periplasmic binding protein-like II"/>
    <property type="match status" value="1"/>
</dbReference>
<organism evidence="3 4">
    <name type="scientific">Alcaligenes xylosoxydans xylosoxydans</name>
    <name type="common">Achromobacter xylosoxidans</name>
    <dbReference type="NCBI Taxonomy" id="85698"/>
    <lineage>
        <taxon>Bacteria</taxon>
        <taxon>Pseudomonadati</taxon>
        <taxon>Pseudomonadota</taxon>
        <taxon>Betaproteobacteria</taxon>
        <taxon>Burkholderiales</taxon>
        <taxon>Alcaligenaceae</taxon>
        <taxon>Achromobacter</taxon>
    </lineage>
</organism>
<dbReference type="InterPro" id="IPR042100">
    <property type="entry name" value="Bug_dom1"/>
</dbReference>
<dbReference type="AlphaFoldDB" id="A0A1R1JYE7"/>
<dbReference type="Gene3D" id="3.40.190.150">
    <property type="entry name" value="Bordetella uptake gene, domain 1"/>
    <property type="match status" value="1"/>
</dbReference>
<reference evidence="3 4" key="1">
    <citation type="submission" date="2016-09" db="EMBL/GenBank/DDBJ databases">
        <title>Phylogenomics of Achromobacter.</title>
        <authorList>
            <person name="Jeukens J."/>
            <person name="Freschi L."/>
            <person name="Vincent A.T."/>
            <person name="Emond-Rheault J.-G."/>
            <person name="Kukavica-Ibrulj I."/>
            <person name="Charette S.J."/>
            <person name="Levesque R.C."/>
        </authorList>
    </citation>
    <scope>NUCLEOTIDE SEQUENCE [LARGE SCALE GENOMIC DNA]</scope>
    <source>
        <strain evidence="3 4">AUS488</strain>
    </source>
</reference>
<dbReference type="PIRSF" id="PIRSF017082">
    <property type="entry name" value="YflP"/>
    <property type="match status" value="1"/>
</dbReference>
<comment type="caution">
    <text evidence="3">The sequence shown here is derived from an EMBL/GenBank/DDBJ whole genome shotgun (WGS) entry which is preliminary data.</text>
</comment>
<evidence type="ECO:0000313" key="3">
    <source>
        <dbReference type="EMBL" id="OMG92174.1"/>
    </source>
</evidence>
<evidence type="ECO:0000313" key="4">
    <source>
        <dbReference type="Proteomes" id="UP000187251"/>
    </source>
</evidence>
<dbReference type="PANTHER" id="PTHR42928:SF5">
    <property type="entry name" value="BLR1237 PROTEIN"/>
    <property type="match status" value="1"/>
</dbReference>
<dbReference type="EMBL" id="MJMN01000002">
    <property type="protein sequence ID" value="OMG92174.1"/>
    <property type="molecule type" value="Genomic_DNA"/>
</dbReference>
<dbReference type="RefSeq" id="WP_076408877.1">
    <property type="nucleotide sequence ID" value="NZ_AP028040.1"/>
</dbReference>
<dbReference type="Pfam" id="PF03401">
    <property type="entry name" value="TctC"/>
    <property type="match status" value="1"/>
</dbReference>
<accession>A0A1R1JYE7</accession>